<dbReference type="Gene3D" id="2.170.130.10">
    <property type="entry name" value="TonB-dependent receptor, plug domain"/>
    <property type="match status" value="1"/>
</dbReference>
<evidence type="ECO:0000256" key="5">
    <source>
        <dbReference type="ARBA" id="ARBA00022729"/>
    </source>
</evidence>
<evidence type="ECO:0000259" key="13">
    <source>
        <dbReference type="Pfam" id="PF07715"/>
    </source>
</evidence>
<feature type="domain" description="TonB-dependent receptor plug" evidence="13">
    <location>
        <begin position="47"/>
        <end position="150"/>
    </location>
</feature>
<sequence>MHIRIIRVMLLLVFVLPLYSQESDSIKQVELESITITATSYKTSSKLNSALSIEVAEKDFLRSHFTGNLIQALEHIPGVRSMDIGSGFSKPMIRGMGFNRISVTENGIKQEGQQWGSDHGLEIDAFNIERVTVRKGPSSLLYGSDAMGGVVEITQGPPPFDNQIFGEAMVLGKSVNETFGGSVLLGLKKNAWYTKFRYSEQRFGDYRIPTDTIVYLTQKVPIYNRKLKNTAGIERNISSYTEYRSGKYYSNYSISNAYQKIGFFPGAHGIPDIYRVQDDGDDRNIELPYSKVNHLKITSRQQYIWDKLIGYWDVGYQKNHREEWSKFHTHYGTQAPPDKNPDQELVFTLDTYSSSIKLKTIASATWEYNVGLDIQYQQNRISGYSFLLPKYNRFTSGVFGLATWRPSQQLSFSGGIRYDHGNIDISAYNDPYLETYLQEMGYEDELIKQYKWRSYPVNRNFGDFSGSLGIIWNPNIYHLVKANIGHSFRLPGANELAANGVHHGTFRHEQGNPSLNSERGWQLDASYLYENKSISFSITPFFSWFGNYIFLKPTGEWSVLPHAGQIYRYTGAEAIFAGTEISFSIDLFPHLNYSFTGEYVYTCNLDENTPLSFSPPASMRNTITWKKNQFQIHAELYSIANQNRVSKNESPTSGTNLINLGGNISIPIYNTMVDISLSLRNLLNNKYYNHLSFYRKVEIPEPGRNFQLSIKIPFKSKLK</sequence>
<dbReference type="EMBL" id="SPPK01000001">
    <property type="protein sequence ID" value="TFU91296.1"/>
    <property type="molecule type" value="Genomic_DNA"/>
</dbReference>
<dbReference type="Pfam" id="PF07715">
    <property type="entry name" value="Plug"/>
    <property type="match status" value="1"/>
</dbReference>
<protein>
    <submittedName>
        <fullName evidence="14">TonB-dependent receptor</fullName>
    </submittedName>
</protein>
<keyword evidence="4 10" id="KW-0812">Transmembrane</keyword>
<dbReference type="SUPFAM" id="SSF56935">
    <property type="entry name" value="Porins"/>
    <property type="match status" value="1"/>
</dbReference>
<evidence type="ECO:0000256" key="7">
    <source>
        <dbReference type="ARBA" id="ARBA00023136"/>
    </source>
</evidence>
<dbReference type="Gene3D" id="2.40.170.20">
    <property type="entry name" value="TonB-dependent receptor, beta-barrel domain"/>
    <property type="match status" value="1"/>
</dbReference>
<dbReference type="InterPro" id="IPR037066">
    <property type="entry name" value="Plug_dom_sf"/>
</dbReference>
<keyword evidence="7 10" id="KW-0472">Membrane</keyword>
<dbReference type="PANTHER" id="PTHR30069:SF29">
    <property type="entry name" value="HEMOGLOBIN AND HEMOGLOBIN-HAPTOGLOBIN-BINDING PROTEIN 1-RELATED"/>
    <property type="match status" value="1"/>
</dbReference>
<evidence type="ECO:0000259" key="12">
    <source>
        <dbReference type="Pfam" id="PF00593"/>
    </source>
</evidence>
<dbReference type="GO" id="GO:0044718">
    <property type="term" value="P:siderophore transmembrane transport"/>
    <property type="evidence" value="ECO:0007669"/>
    <property type="project" value="TreeGrafter"/>
</dbReference>
<keyword evidence="5" id="KW-0732">Signal</keyword>
<dbReference type="InterPro" id="IPR039426">
    <property type="entry name" value="TonB-dep_rcpt-like"/>
</dbReference>
<evidence type="ECO:0000256" key="1">
    <source>
        <dbReference type="ARBA" id="ARBA00004571"/>
    </source>
</evidence>
<proteinExistence type="inferred from homology"/>
<evidence type="ECO:0000256" key="4">
    <source>
        <dbReference type="ARBA" id="ARBA00022692"/>
    </source>
</evidence>
<name>A0A4Y9ISX3_9BACT</name>
<dbReference type="AlphaFoldDB" id="A0A4Y9ISX3"/>
<evidence type="ECO:0000256" key="3">
    <source>
        <dbReference type="ARBA" id="ARBA00022452"/>
    </source>
</evidence>
<evidence type="ECO:0000256" key="11">
    <source>
        <dbReference type="RuleBase" id="RU003357"/>
    </source>
</evidence>
<keyword evidence="3 10" id="KW-1134">Transmembrane beta strand</keyword>
<keyword evidence="6 11" id="KW-0798">TonB box</keyword>
<dbReference type="GO" id="GO:0015344">
    <property type="term" value="F:siderophore uptake transmembrane transporter activity"/>
    <property type="evidence" value="ECO:0007669"/>
    <property type="project" value="TreeGrafter"/>
</dbReference>
<evidence type="ECO:0000256" key="6">
    <source>
        <dbReference type="ARBA" id="ARBA00023077"/>
    </source>
</evidence>
<organism evidence="14 15">
    <name type="scientific">Dysgonomonas mossii</name>
    <dbReference type="NCBI Taxonomy" id="163665"/>
    <lineage>
        <taxon>Bacteria</taxon>
        <taxon>Pseudomonadati</taxon>
        <taxon>Bacteroidota</taxon>
        <taxon>Bacteroidia</taxon>
        <taxon>Bacteroidales</taxon>
        <taxon>Dysgonomonadaceae</taxon>
        <taxon>Dysgonomonas</taxon>
    </lineage>
</organism>
<evidence type="ECO:0000256" key="2">
    <source>
        <dbReference type="ARBA" id="ARBA00022448"/>
    </source>
</evidence>
<evidence type="ECO:0000313" key="14">
    <source>
        <dbReference type="EMBL" id="TFU91296.1"/>
    </source>
</evidence>
<dbReference type="GO" id="GO:0009279">
    <property type="term" value="C:cell outer membrane"/>
    <property type="evidence" value="ECO:0007669"/>
    <property type="project" value="UniProtKB-SubCell"/>
</dbReference>
<dbReference type="InterPro" id="IPR012910">
    <property type="entry name" value="Plug_dom"/>
</dbReference>
<dbReference type="Pfam" id="PF00593">
    <property type="entry name" value="TonB_dep_Rec_b-barrel"/>
    <property type="match status" value="1"/>
</dbReference>
<dbReference type="RefSeq" id="WP_135104311.1">
    <property type="nucleotide sequence ID" value="NZ_JADGKW010000001.1"/>
</dbReference>
<keyword evidence="8 14" id="KW-0675">Receptor</keyword>
<dbReference type="InterPro" id="IPR000531">
    <property type="entry name" value="Beta-barrel_TonB"/>
</dbReference>
<keyword evidence="2 10" id="KW-0813">Transport</keyword>
<evidence type="ECO:0000313" key="15">
    <source>
        <dbReference type="Proteomes" id="UP000298285"/>
    </source>
</evidence>
<dbReference type="OrthoDB" id="9795928at2"/>
<feature type="domain" description="TonB-dependent receptor-like beta-barrel" evidence="12">
    <location>
        <begin position="240"/>
        <end position="682"/>
    </location>
</feature>
<keyword evidence="9 10" id="KW-0998">Cell outer membrane</keyword>
<dbReference type="PROSITE" id="PS52016">
    <property type="entry name" value="TONB_DEPENDENT_REC_3"/>
    <property type="match status" value="1"/>
</dbReference>
<dbReference type="PANTHER" id="PTHR30069">
    <property type="entry name" value="TONB-DEPENDENT OUTER MEMBRANE RECEPTOR"/>
    <property type="match status" value="1"/>
</dbReference>
<comment type="similarity">
    <text evidence="10 11">Belongs to the TonB-dependent receptor family.</text>
</comment>
<reference evidence="14 15" key="1">
    <citation type="submission" date="2019-03" db="EMBL/GenBank/DDBJ databases">
        <title>Diversity of the mouse oral microbiome.</title>
        <authorList>
            <person name="Joseph S."/>
            <person name="Aduse-Opoku J."/>
            <person name="Curtis M."/>
            <person name="Wade W."/>
            <person name="Hashim A."/>
        </authorList>
    </citation>
    <scope>NUCLEOTIDE SEQUENCE [LARGE SCALE GENOMIC DNA]</scope>
    <source>
        <strain evidence="14 15">P11</strain>
    </source>
</reference>
<comment type="subcellular location">
    <subcellularLocation>
        <location evidence="1 10">Cell outer membrane</location>
        <topology evidence="1 10">Multi-pass membrane protein</topology>
    </subcellularLocation>
</comment>
<evidence type="ECO:0000256" key="8">
    <source>
        <dbReference type="ARBA" id="ARBA00023170"/>
    </source>
</evidence>
<comment type="caution">
    <text evidence="14">The sequence shown here is derived from an EMBL/GenBank/DDBJ whole genome shotgun (WGS) entry which is preliminary data.</text>
</comment>
<dbReference type="InterPro" id="IPR036942">
    <property type="entry name" value="Beta-barrel_TonB_sf"/>
</dbReference>
<dbReference type="Proteomes" id="UP000298285">
    <property type="component" value="Unassembled WGS sequence"/>
</dbReference>
<evidence type="ECO:0000256" key="10">
    <source>
        <dbReference type="PROSITE-ProRule" id="PRU01360"/>
    </source>
</evidence>
<evidence type="ECO:0000256" key="9">
    <source>
        <dbReference type="ARBA" id="ARBA00023237"/>
    </source>
</evidence>
<accession>A0A4Y9ISX3</accession>
<gene>
    <name evidence="14" type="ORF">E4T88_04750</name>
</gene>